<accession>A0A119CZ67</accession>
<dbReference type="Proteomes" id="UP000055702">
    <property type="component" value="Unassembled WGS sequence"/>
</dbReference>
<dbReference type="AlphaFoldDB" id="A0A119CZ67"/>
<evidence type="ECO:0000313" key="1">
    <source>
        <dbReference type="EMBL" id="KVX00865.1"/>
    </source>
</evidence>
<organism evidence="1">
    <name type="scientific">Shewanella frigidimarina</name>
    <dbReference type="NCBI Taxonomy" id="56812"/>
    <lineage>
        <taxon>Bacteria</taxon>
        <taxon>Pseudomonadati</taxon>
        <taxon>Pseudomonadota</taxon>
        <taxon>Gammaproteobacteria</taxon>
        <taxon>Alteromonadales</taxon>
        <taxon>Shewanellaceae</taxon>
        <taxon>Shewanella</taxon>
    </lineage>
</organism>
<sequence length="116" mass="13153">MSLTDLKRKKPKDTRVKVSVDDFIEDANNYALGLGASHGQPDVTSTTQEFLKGLDKKSTKIYRHATFTLTEKSISQLDEIAKISKVAKSKILRILIDEFYQQSSAKQSYLLRKTSR</sequence>
<protein>
    <submittedName>
        <fullName evidence="1">Replication protein RepA</fullName>
    </submittedName>
</protein>
<dbReference type="InterPro" id="IPR013321">
    <property type="entry name" value="Arc_rbn_hlx_hlx"/>
</dbReference>
<reference evidence="1 2" key="1">
    <citation type="submission" date="2016-01" db="EMBL/GenBank/DDBJ databases">
        <title>Draft genome of the antarctic isolate Shewanella frigidimarina Ag06-30.</title>
        <authorList>
            <person name="Parmeciano Di Noto G."/>
            <person name="Vazquez S."/>
            <person name="Mac Cormack W."/>
            <person name="Iriarte A."/>
            <person name="Quiroga C."/>
        </authorList>
    </citation>
    <scope>NUCLEOTIDE SEQUENCE [LARGE SCALE GENOMIC DNA]</scope>
    <source>
        <strain evidence="1 2">Ag06-30</strain>
    </source>
</reference>
<proteinExistence type="predicted"/>
<dbReference type="GO" id="GO:0006355">
    <property type="term" value="P:regulation of DNA-templated transcription"/>
    <property type="evidence" value="ECO:0007669"/>
    <property type="project" value="InterPro"/>
</dbReference>
<dbReference type="RefSeq" id="WP_059746674.1">
    <property type="nucleotide sequence ID" value="NZ_LRDC01000032.1"/>
</dbReference>
<dbReference type="Gene3D" id="1.10.1220.10">
    <property type="entry name" value="Met repressor-like"/>
    <property type="match status" value="1"/>
</dbReference>
<gene>
    <name evidence="1" type="ORF">AWJ07_19380</name>
</gene>
<name>A0A119CZ67_SHEFR</name>
<dbReference type="EMBL" id="LRDC01000032">
    <property type="protein sequence ID" value="KVX00865.1"/>
    <property type="molecule type" value="Genomic_DNA"/>
</dbReference>
<comment type="caution">
    <text evidence="1">The sequence shown here is derived from an EMBL/GenBank/DDBJ whole genome shotgun (WGS) entry which is preliminary data.</text>
</comment>
<evidence type="ECO:0000313" key="2">
    <source>
        <dbReference type="Proteomes" id="UP000055702"/>
    </source>
</evidence>